<protein>
    <submittedName>
        <fullName evidence="1">Uncharacterized protein</fullName>
    </submittedName>
</protein>
<name>A0A9Q8WA01_9PEZI</name>
<dbReference type="GeneID" id="73335797"/>
<accession>A0A9Q8WA01</accession>
<keyword evidence="2" id="KW-1185">Reference proteome</keyword>
<gene>
    <name evidence="1" type="ORF">CLUP02_01750</name>
</gene>
<dbReference type="KEGG" id="clup:CLUP02_01750"/>
<evidence type="ECO:0000313" key="1">
    <source>
        <dbReference type="EMBL" id="UQC75097.1"/>
    </source>
</evidence>
<sequence length="282" mass="31459">MSEASKDRTISQHLHEELGIGSLRLSKLTDMAVAACLWRKFEGKNSSNYFKMRLGEFGQPRHRYIVVKDKKRVGGSLLDTEYNKQEKRRKLCGTLNSIMAGQSDSPAEASRPADSSLLDNCDQIAPLRMNTTPHAWIFSSTGPSPRTIIRRLQRVSYVIERGKKPCCGFTKLQKDHGRHSSNGKVDPFRSRRAVGSLHAVGLGVLRVFFTLAPAVVWLGGATVPRGFTWVCFLRIPTKLNENAESARARPAPPALSYRPDIAAQTPQVLISALDDRPLRRRP</sequence>
<proteinExistence type="predicted"/>
<organism evidence="1 2">
    <name type="scientific">Colletotrichum lupini</name>
    <dbReference type="NCBI Taxonomy" id="145971"/>
    <lineage>
        <taxon>Eukaryota</taxon>
        <taxon>Fungi</taxon>
        <taxon>Dikarya</taxon>
        <taxon>Ascomycota</taxon>
        <taxon>Pezizomycotina</taxon>
        <taxon>Sordariomycetes</taxon>
        <taxon>Hypocreomycetidae</taxon>
        <taxon>Glomerellales</taxon>
        <taxon>Glomerellaceae</taxon>
        <taxon>Colletotrichum</taxon>
        <taxon>Colletotrichum acutatum species complex</taxon>
    </lineage>
</organism>
<dbReference type="AlphaFoldDB" id="A0A9Q8WA01"/>
<dbReference type="EMBL" id="CP019471">
    <property type="protein sequence ID" value="UQC75097.1"/>
    <property type="molecule type" value="Genomic_DNA"/>
</dbReference>
<dbReference type="Proteomes" id="UP000830671">
    <property type="component" value="Chromosome 1"/>
</dbReference>
<evidence type="ECO:0000313" key="2">
    <source>
        <dbReference type="Proteomes" id="UP000830671"/>
    </source>
</evidence>
<dbReference type="RefSeq" id="XP_049136744.1">
    <property type="nucleotide sequence ID" value="XM_049280787.1"/>
</dbReference>
<reference evidence="1" key="1">
    <citation type="journal article" date="2021" name="Mol. Plant Microbe Interact.">
        <title>Complete Genome Sequence of the Plant-Pathogenic Fungus Colletotrichum lupini.</title>
        <authorList>
            <person name="Baroncelli R."/>
            <person name="Pensec F."/>
            <person name="Da Lio D."/>
            <person name="Boufleur T."/>
            <person name="Vicente I."/>
            <person name="Sarrocco S."/>
            <person name="Picot A."/>
            <person name="Baraldi E."/>
            <person name="Sukno S."/>
            <person name="Thon M."/>
            <person name="Le Floch G."/>
        </authorList>
    </citation>
    <scope>NUCLEOTIDE SEQUENCE</scope>
    <source>
        <strain evidence="1">IMI 504893</strain>
    </source>
</reference>